<dbReference type="CDD" id="cd01948">
    <property type="entry name" value="EAL"/>
    <property type="match status" value="1"/>
</dbReference>
<sequence length="1098" mass="116546">MTCSIAQAGMNEDRQIVVHEAVSPGDEACPRPHPRRLGWLGTTALAIGGSNQSLFLIAALFVGQGHIPGQGSAAILLLILGLLLGYAAAPGWTELVLMSPNRVGGIAAACTEAFRPYSPILSALTGVCYWWGWVPTCGITAILSATAIGQWCLPGVPVWSIACVLVLACTALNLCGIVWSARLAIPVAVAAATLAFISMLAPLLSGRMHWTQAVDFHLTSPFPGWFGSITSVMAGLYLVGFGAPAFETATCHVGETIDAKRNVPRAMLASALMAAVYFVLLPLVWLGTLGPDALGRDLGQVLGPTFAPVFGSFAKSAAIGFMMFNMLPAAMQAVSGASRALAQLSEDGLLPTILGWRSRTDAPWVAILLTAAFAILFLLIGDPIWLIAAANFTYLIGIGLPSVAVWLLRRDAPGAARPYRAPRGTIGLGVCAAIVWCCSALLGFEQFGLPTVVFGLLMALAGAGLYAMRMLEDRSRKGLGLQLGRSLHVKLTGAMLLVLAIDSVGYILAVASIPNLHGSLVVVLEDIFVAVAMLTVTVGIVLPGMVAHSANEVSAAAMRLASGTIRDLATAMNALGEGNLQAAHASIDIVPVVVASRDELGAMAESFNLLQHGVKQVAIGLNRACEGLRKARNDLFESKEVAVHEALHDALTGLPNRAFIIQRLERSLARQRDQGGSACGLLFIDLDGFKIVNDSLGHAAGDDLLMQVASRFRSLLLRKADRGAPDEDARNVLARLGGDEFIVLMGGIQSAADAVKVADRIQLALGTPFMIAGDCVHMSASIGVATSCGGSGSASDILRDADLAMYRAKSLGKSRVEVYNEFLLASVTTRMHLENDLRRALQGQEFLLHYQPIVALPTAEIVGFEALVRWQVPGGPLIFPGDFITVAEETGLIVPLGLWVMREACLTSLIWNQRFGQERKLGMSVNISPRQFAQHDLVPEIQRILIETGVDPATIKLEITESGTMGDPARAVHILSQLKLFGVQLSVDDFGTGYSSLSYLHRFPIDILKIDRSFVSGMVEDTDSRQVVKTVMALATGMGMQVVAEGIECQEQALQLTQMGCDFGQGYLFSKPLPEAEVVAMLSSRTATTMDCLEGQAA</sequence>
<evidence type="ECO:0000256" key="3">
    <source>
        <dbReference type="ARBA" id="ARBA00022989"/>
    </source>
</evidence>
<comment type="subcellular location">
    <subcellularLocation>
        <location evidence="1">Membrane</location>
        <topology evidence="1">Multi-pass membrane protein</topology>
    </subcellularLocation>
</comment>
<evidence type="ECO:0000256" key="5">
    <source>
        <dbReference type="SAM" id="Phobius"/>
    </source>
</evidence>
<organism evidence="9 10">
    <name type="scientific">Lichenicoccus roseus</name>
    <dbReference type="NCBI Taxonomy" id="2683649"/>
    <lineage>
        <taxon>Bacteria</taxon>
        <taxon>Pseudomonadati</taxon>
        <taxon>Pseudomonadota</taxon>
        <taxon>Alphaproteobacteria</taxon>
        <taxon>Acetobacterales</taxon>
        <taxon>Acetobacteraceae</taxon>
        <taxon>Lichenicoccus</taxon>
    </lineage>
</organism>
<feature type="transmembrane region" description="Helical" evidence="5">
    <location>
        <begin position="156"/>
        <end position="176"/>
    </location>
</feature>
<dbReference type="CDD" id="cd01949">
    <property type="entry name" value="GGDEF"/>
    <property type="match status" value="1"/>
</dbReference>
<dbReference type="InterPro" id="IPR052155">
    <property type="entry name" value="Biofilm_reg_signaling"/>
</dbReference>
<feature type="transmembrane region" description="Helical" evidence="5">
    <location>
        <begin position="74"/>
        <end position="92"/>
    </location>
</feature>
<evidence type="ECO:0000259" key="6">
    <source>
        <dbReference type="PROSITE" id="PS50883"/>
    </source>
</evidence>
<accession>A0A5R9JG99</accession>
<dbReference type="InterPro" id="IPR043128">
    <property type="entry name" value="Rev_trsase/Diguanyl_cyclase"/>
</dbReference>
<feature type="transmembrane region" description="Helical" evidence="5">
    <location>
        <begin position="362"/>
        <end position="380"/>
    </location>
</feature>
<feature type="domain" description="HAMP" evidence="7">
    <location>
        <begin position="559"/>
        <end position="619"/>
    </location>
</feature>
<feature type="transmembrane region" description="Helical" evidence="5">
    <location>
        <begin position="39"/>
        <end position="62"/>
    </location>
</feature>
<dbReference type="SMART" id="SM00052">
    <property type="entry name" value="EAL"/>
    <property type="match status" value="1"/>
</dbReference>
<comment type="caution">
    <text evidence="9">The sequence shown here is derived from an EMBL/GenBank/DDBJ whole genome shotgun (WGS) entry which is preliminary data.</text>
</comment>
<dbReference type="SUPFAM" id="SSF141868">
    <property type="entry name" value="EAL domain-like"/>
    <property type="match status" value="1"/>
</dbReference>
<dbReference type="GO" id="GO:0022857">
    <property type="term" value="F:transmembrane transporter activity"/>
    <property type="evidence" value="ECO:0007669"/>
    <property type="project" value="InterPro"/>
</dbReference>
<dbReference type="GO" id="GO:0007165">
    <property type="term" value="P:signal transduction"/>
    <property type="evidence" value="ECO:0007669"/>
    <property type="project" value="InterPro"/>
</dbReference>
<evidence type="ECO:0000256" key="4">
    <source>
        <dbReference type="ARBA" id="ARBA00023136"/>
    </source>
</evidence>
<dbReference type="Pfam" id="PF13520">
    <property type="entry name" value="AA_permease_2"/>
    <property type="match status" value="1"/>
</dbReference>
<dbReference type="PROSITE" id="PS50885">
    <property type="entry name" value="HAMP"/>
    <property type="match status" value="1"/>
</dbReference>
<keyword evidence="2 5" id="KW-0812">Transmembrane</keyword>
<dbReference type="GO" id="GO:0016020">
    <property type="term" value="C:membrane"/>
    <property type="evidence" value="ECO:0007669"/>
    <property type="project" value="UniProtKB-SubCell"/>
</dbReference>
<dbReference type="Proteomes" id="UP000305654">
    <property type="component" value="Unassembled WGS sequence"/>
</dbReference>
<feature type="transmembrane region" description="Helical" evidence="5">
    <location>
        <begin position="183"/>
        <end position="204"/>
    </location>
</feature>
<feature type="domain" description="EAL" evidence="6">
    <location>
        <begin position="830"/>
        <end position="1086"/>
    </location>
</feature>
<dbReference type="InterPro" id="IPR001633">
    <property type="entry name" value="EAL_dom"/>
</dbReference>
<dbReference type="PANTHER" id="PTHR44757">
    <property type="entry name" value="DIGUANYLATE CYCLASE DGCP"/>
    <property type="match status" value="1"/>
</dbReference>
<dbReference type="RefSeq" id="WP_138325388.1">
    <property type="nucleotide sequence ID" value="NZ_VCDI01000002.1"/>
</dbReference>
<feature type="transmembrane region" description="Helical" evidence="5">
    <location>
        <begin position="448"/>
        <end position="468"/>
    </location>
</feature>
<dbReference type="Gene3D" id="3.20.20.450">
    <property type="entry name" value="EAL domain"/>
    <property type="match status" value="1"/>
</dbReference>
<dbReference type="InterPro" id="IPR000160">
    <property type="entry name" value="GGDEF_dom"/>
</dbReference>
<evidence type="ECO:0000256" key="1">
    <source>
        <dbReference type="ARBA" id="ARBA00004141"/>
    </source>
</evidence>
<dbReference type="InterPro" id="IPR035919">
    <property type="entry name" value="EAL_sf"/>
</dbReference>
<dbReference type="InterPro" id="IPR003660">
    <property type="entry name" value="HAMP_dom"/>
</dbReference>
<keyword evidence="10" id="KW-1185">Reference proteome</keyword>
<dbReference type="CDD" id="cd06225">
    <property type="entry name" value="HAMP"/>
    <property type="match status" value="1"/>
</dbReference>
<dbReference type="NCBIfam" id="TIGR00254">
    <property type="entry name" value="GGDEF"/>
    <property type="match status" value="1"/>
</dbReference>
<evidence type="ECO:0000259" key="8">
    <source>
        <dbReference type="PROSITE" id="PS50887"/>
    </source>
</evidence>
<dbReference type="Pfam" id="PF00563">
    <property type="entry name" value="EAL"/>
    <property type="match status" value="1"/>
</dbReference>
<dbReference type="PROSITE" id="PS50887">
    <property type="entry name" value="GGDEF"/>
    <property type="match status" value="1"/>
</dbReference>
<name>A0A5R9JG99_9PROT</name>
<feature type="transmembrane region" description="Helical" evidence="5">
    <location>
        <begin position="306"/>
        <end position="327"/>
    </location>
</feature>
<feature type="transmembrane region" description="Helical" evidence="5">
    <location>
        <begin position="489"/>
        <end position="513"/>
    </location>
</feature>
<reference evidence="9 10" key="1">
    <citation type="submission" date="2019-05" db="EMBL/GenBank/DDBJ databases">
        <authorList>
            <person name="Pankratov T."/>
            <person name="Grouzdev D."/>
        </authorList>
    </citation>
    <scope>NUCLEOTIDE SEQUENCE [LARGE SCALE GENOMIC DNA]</scope>
    <source>
        <strain evidence="9 10">KEBCLARHB70R</strain>
    </source>
</reference>
<dbReference type="Pfam" id="PF00990">
    <property type="entry name" value="GGDEF"/>
    <property type="match status" value="1"/>
</dbReference>
<dbReference type="InterPro" id="IPR029787">
    <property type="entry name" value="Nucleotide_cyclase"/>
</dbReference>
<feature type="transmembrane region" description="Helical" evidence="5">
    <location>
        <begin position="266"/>
        <end position="286"/>
    </location>
</feature>
<dbReference type="PROSITE" id="PS50883">
    <property type="entry name" value="EAL"/>
    <property type="match status" value="1"/>
</dbReference>
<feature type="transmembrane region" description="Helical" evidence="5">
    <location>
        <begin position="420"/>
        <end position="442"/>
    </location>
</feature>
<feature type="transmembrane region" description="Helical" evidence="5">
    <location>
        <begin position="386"/>
        <end position="408"/>
    </location>
</feature>
<evidence type="ECO:0000259" key="7">
    <source>
        <dbReference type="PROSITE" id="PS50885"/>
    </source>
</evidence>
<dbReference type="AlphaFoldDB" id="A0A5R9JG99"/>
<dbReference type="InterPro" id="IPR002293">
    <property type="entry name" value="AA/rel_permease1"/>
</dbReference>
<dbReference type="PANTHER" id="PTHR44757:SF2">
    <property type="entry name" value="BIOFILM ARCHITECTURE MAINTENANCE PROTEIN MBAA"/>
    <property type="match status" value="1"/>
</dbReference>
<dbReference type="Gene3D" id="1.20.1740.10">
    <property type="entry name" value="Amino acid/polyamine transporter I"/>
    <property type="match status" value="1"/>
</dbReference>
<dbReference type="Gene3D" id="3.30.70.270">
    <property type="match status" value="1"/>
</dbReference>
<keyword evidence="3 5" id="KW-1133">Transmembrane helix</keyword>
<keyword evidence="4 5" id="KW-0472">Membrane</keyword>
<proteinExistence type="predicted"/>
<evidence type="ECO:0000313" key="10">
    <source>
        <dbReference type="Proteomes" id="UP000305654"/>
    </source>
</evidence>
<dbReference type="EMBL" id="VCDI01000002">
    <property type="protein sequence ID" value="TLU73308.1"/>
    <property type="molecule type" value="Genomic_DNA"/>
</dbReference>
<dbReference type="Pfam" id="PF00672">
    <property type="entry name" value="HAMP"/>
    <property type="match status" value="1"/>
</dbReference>
<evidence type="ECO:0000313" key="9">
    <source>
        <dbReference type="EMBL" id="TLU73308.1"/>
    </source>
</evidence>
<gene>
    <name evidence="9" type="ORF">FE263_07845</name>
</gene>
<protein>
    <submittedName>
        <fullName evidence="9">Amino acid permease</fullName>
    </submittedName>
</protein>
<feature type="domain" description="GGDEF" evidence="8">
    <location>
        <begin position="677"/>
        <end position="821"/>
    </location>
</feature>
<dbReference type="SMART" id="SM00267">
    <property type="entry name" value="GGDEF"/>
    <property type="match status" value="1"/>
</dbReference>
<feature type="transmembrane region" description="Helical" evidence="5">
    <location>
        <begin position="224"/>
        <end position="246"/>
    </location>
</feature>
<dbReference type="SUPFAM" id="SSF55073">
    <property type="entry name" value="Nucleotide cyclase"/>
    <property type="match status" value="1"/>
</dbReference>
<dbReference type="OrthoDB" id="7251575at2"/>
<evidence type="ECO:0000256" key="2">
    <source>
        <dbReference type="ARBA" id="ARBA00022692"/>
    </source>
</evidence>
<feature type="transmembrane region" description="Helical" evidence="5">
    <location>
        <begin position="519"/>
        <end position="542"/>
    </location>
</feature>